<dbReference type="InterPro" id="IPR011051">
    <property type="entry name" value="RmlC_Cupin_sf"/>
</dbReference>
<evidence type="ECO:0000313" key="3">
    <source>
        <dbReference type="Proteomes" id="UP000184260"/>
    </source>
</evidence>
<dbReference type="InterPro" id="IPR014710">
    <property type="entry name" value="RmlC-like_jellyroll"/>
</dbReference>
<dbReference type="Proteomes" id="UP000184260">
    <property type="component" value="Unassembled WGS sequence"/>
</dbReference>
<gene>
    <name evidence="2" type="ORF">SAMN05443669_102217</name>
</gene>
<evidence type="ECO:0000313" key="2">
    <source>
        <dbReference type="EMBL" id="SHM10801.1"/>
    </source>
</evidence>
<dbReference type="InterPro" id="IPR008894">
    <property type="entry name" value="QdtA_cupin_dom"/>
</dbReference>
<reference evidence="3" key="1">
    <citation type="submission" date="2016-11" db="EMBL/GenBank/DDBJ databases">
        <authorList>
            <person name="Varghese N."/>
            <person name="Submissions S."/>
        </authorList>
    </citation>
    <scope>NUCLEOTIDE SEQUENCE [LARGE SCALE GENOMIC DNA]</scope>
    <source>
        <strain evidence="3">DSM 3661</strain>
    </source>
</reference>
<dbReference type="EMBL" id="FRBU01000022">
    <property type="protein sequence ID" value="SHM10801.1"/>
    <property type="molecule type" value="Genomic_DNA"/>
</dbReference>
<proteinExistence type="predicted"/>
<dbReference type="OrthoDB" id="9795513at2"/>
<accession>A0A1M7G3F3</accession>
<protein>
    <submittedName>
        <fullName evidence="2">dTDP-4-dehydrorhamnose 3,5-epimerase</fullName>
    </submittedName>
</protein>
<dbReference type="SUPFAM" id="SSF51182">
    <property type="entry name" value="RmlC-like cupins"/>
    <property type="match status" value="1"/>
</dbReference>
<dbReference type="STRING" id="69322.SAMN05443669_102217"/>
<dbReference type="RefSeq" id="WP_073353903.1">
    <property type="nucleotide sequence ID" value="NZ_FRBU01000022.1"/>
</dbReference>
<dbReference type="Pfam" id="PF05523">
    <property type="entry name" value="FdtA"/>
    <property type="match status" value="1"/>
</dbReference>
<name>A0A1M7G3F3_9FLAO</name>
<sequence>MKTTINSIQLLKIPVIEDTRGNLAFIQEAVLPFEFKRVYYLFDVPSNAFRGGHSHIVQQEVLIALSGSFEVVLNDGVEKKSFLLNKPNIGLHIPTGIWRELQNFSSGAVCLVLASDVYDEEDYIRDFNEFLESKK</sequence>
<feature type="domain" description="Sugar 3,4-ketoisomerase QdtA cupin" evidence="1">
    <location>
        <begin position="8"/>
        <end position="134"/>
    </location>
</feature>
<dbReference type="Gene3D" id="2.60.120.10">
    <property type="entry name" value="Jelly Rolls"/>
    <property type="match status" value="1"/>
</dbReference>
<dbReference type="AlphaFoldDB" id="A0A1M7G3F3"/>
<dbReference type="CDD" id="cd20292">
    <property type="entry name" value="cupin_QdtA-like"/>
    <property type="match status" value="1"/>
</dbReference>
<keyword evidence="3" id="KW-1185">Reference proteome</keyword>
<organism evidence="2 3">
    <name type="scientific">Flavobacterium xanthum</name>
    <dbReference type="NCBI Taxonomy" id="69322"/>
    <lineage>
        <taxon>Bacteria</taxon>
        <taxon>Pseudomonadati</taxon>
        <taxon>Bacteroidota</taxon>
        <taxon>Flavobacteriia</taxon>
        <taxon>Flavobacteriales</taxon>
        <taxon>Flavobacteriaceae</taxon>
        <taxon>Flavobacterium</taxon>
    </lineage>
</organism>
<evidence type="ECO:0000259" key="1">
    <source>
        <dbReference type="Pfam" id="PF05523"/>
    </source>
</evidence>